<protein>
    <submittedName>
        <fullName evidence="4">Fic family protein</fullName>
    </submittedName>
</protein>
<gene>
    <name evidence="4" type="ORF">IAC42_02025</name>
</gene>
<feature type="binding site" evidence="2">
    <location>
        <begin position="239"/>
        <end position="240"/>
    </location>
    <ligand>
        <name>ATP</name>
        <dbReference type="ChEBI" id="CHEBI:30616"/>
    </ligand>
</feature>
<comment type="caution">
    <text evidence="4">The sequence shown here is derived from an EMBL/GenBank/DDBJ whole genome shotgun (WGS) entry which is preliminary data.</text>
</comment>
<dbReference type="SUPFAM" id="SSF140931">
    <property type="entry name" value="Fic-like"/>
    <property type="match status" value="1"/>
</dbReference>
<dbReference type="InterPro" id="IPR025230">
    <property type="entry name" value="DUF4172"/>
</dbReference>
<proteinExistence type="predicted"/>
<feature type="domain" description="Fido" evidence="3">
    <location>
        <begin position="113"/>
        <end position="262"/>
    </location>
</feature>
<reference evidence="4" key="2">
    <citation type="journal article" date="2021" name="PeerJ">
        <title>Extensive microbial diversity within the chicken gut microbiome revealed by metagenomics and culture.</title>
        <authorList>
            <person name="Gilroy R."/>
            <person name="Ravi A."/>
            <person name="Getino M."/>
            <person name="Pursley I."/>
            <person name="Horton D.L."/>
            <person name="Alikhan N.F."/>
            <person name="Baker D."/>
            <person name="Gharbi K."/>
            <person name="Hall N."/>
            <person name="Watson M."/>
            <person name="Adriaenssens E.M."/>
            <person name="Foster-Nyarko E."/>
            <person name="Jarju S."/>
            <person name="Secka A."/>
            <person name="Antonio M."/>
            <person name="Oren A."/>
            <person name="Chaudhuri R.R."/>
            <person name="La Ragione R."/>
            <person name="Hildebrand F."/>
            <person name="Pallen M.J."/>
        </authorList>
    </citation>
    <scope>NUCLEOTIDE SEQUENCE</scope>
    <source>
        <strain evidence="4">11167</strain>
    </source>
</reference>
<feature type="active site" evidence="1">
    <location>
        <position position="197"/>
    </location>
</feature>
<dbReference type="InterPro" id="IPR040198">
    <property type="entry name" value="Fido_containing"/>
</dbReference>
<dbReference type="AlphaFoldDB" id="A0A9D9E6W8"/>
<keyword evidence="2" id="KW-0547">Nucleotide-binding</keyword>
<dbReference type="InterPro" id="IPR003812">
    <property type="entry name" value="Fido"/>
</dbReference>
<dbReference type="PANTHER" id="PTHR13504">
    <property type="entry name" value="FIDO DOMAIN-CONTAINING PROTEIN DDB_G0283145"/>
    <property type="match status" value="1"/>
</dbReference>
<dbReference type="EMBL" id="JADIMU010000016">
    <property type="protein sequence ID" value="MBO8442527.1"/>
    <property type="molecule type" value="Genomic_DNA"/>
</dbReference>
<dbReference type="InterPro" id="IPR036597">
    <property type="entry name" value="Fido-like_dom_sf"/>
</dbReference>
<accession>A0A9D9E6W8</accession>
<reference evidence="4" key="1">
    <citation type="submission" date="2020-10" db="EMBL/GenBank/DDBJ databases">
        <authorList>
            <person name="Gilroy R."/>
        </authorList>
    </citation>
    <scope>NUCLEOTIDE SEQUENCE</scope>
    <source>
        <strain evidence="4">11167</strain>
    </source>
</reference>
<evidence type="ECO:0000313" key="5">
    <source>
        <dbReference type="Proteomes" id="UP000823633"/>
    </source>
</evidence>
<dbReference type="GO" id="GO:0005524">
    <property type="term" value="F:ATP binding"/>
    <property type="evidence" value="ECO:0007669"/>
    <property type="project" value="UniProtKB-KW"/>
</dbReference>
<sequence>MAYIWQDRSWPNFTWDAAKLLPILSSALRMEAAFVEKMKGLGKKGEELTLEAMADEVISSSAIEGIYFDRSSVRSSILRRLGMETEGIETSDRHAENAASLLIGALKEKDEKLTEESLLYWQSIIYEGRNDNRGRWRTEPVYVISGRYGHERIHFEGVPAANIPDEIRMFLNFVNNDDGTEPFLKAAIAHLWFVTIHPFADGNGRISRTIMELLLARADGTEHRYYSISKAILSKKKDYYDILEKTQSGNLDITEYLIWFFAMLREAVSASEESLKATLSNTAIWDKLRNIPLNEREEKMLRLIIDGFSGKLTAEKWAKITKCSHSTALRDITDLLGKGVLLKERGKTKSASYALAPQYDP</sequence>
<keyword evidence="2" id="KW-0067">ATP-binding</keyword>
<evidence type="ECO:0000256" key="1">
    <source>
        <dbReference type="PIRSR" id="PIRSR640198-1"/>
    </source>
</evidence>
<name>A0A9D9E6W8_9SPIR</name>
<dbReference type="Proteomes" id="UP000823633">
    <property type="component" value="Unassembled WGS sequence"/>
</dbReference>
<dbReference type="Pfam" id="PF02661">
    <property type="entry name" value="Fic"/>
    <property type="match status" value="1"/>
</dbReference>
<dbReference type="PANTHER" id="PTHR13504:SF33">
    <property type="entry name" value="FIC FAMILY PROTEIN"/>
    <property type="match status" value="1"/>
</dbReference>
<dbReference type="Gene3D" id="1.10.3290.10">
    <property type="entry name" value="Fido-like domain"/>
    <property type="match status" value="1"/>
</dbReference>
<organism evidence="4 5">
    <name type="scientific">Candidatus Aphodenecus pullistercoris</name>
    <dbReference type="NCBI Taxonomy" id="2840669"/>
    <lineage>
        <taxon>Bacteria</taxon>
        <taxon>Pseudomonadati</taxon>
        <taxon>Spirochaetota</taxon>
        <taxon>Spirochaetia</taxon>
        <taxon>Spirochaetales</taxon>
        <taxon>Candidatus Aphodenecus</taxon>
    </lineage>
</organism>
<feature type="binding site" evidence="2">
    <location>
        <begin position="201"/>
        <end position="208"/>
    </location>
    <ligand>
        <name>ATP</name>
        <dbReference type="ChEBI" id="CHEBI:30616"/>
    </ligand>
</feature>
<dbReference type="PROSITE" id="PS51459">
    <property type="entry name" value="FIDO"/>
    <property type="match status" value="1"/>
</dbReference>
<dbReference type="Pfam" id="PF13776">
    <property type="entry name" value="DUF4172"/>
    <property type="match status" value="1"/>
</dbReference>
<evidence type="ECO:0000256" key="2">
    <source>
        <dbReference type="PIRSR" id="PIRSR640198-2"/>
    </source>
</evidence>
<evidence type="ECO:0000259" key="3">
    <source>
        <dbReference type="PROSITE" id="PS51459"/>
    </source>
</evidence>
<evidence type="ECO:0000313" key="4">
    <source>
        <dbReference type="EMBL" id="MBO8442527.1"/>
    </source>
</evidence>